<protein>
    <submittedName>
        <fullName evidence="2">Uncharacterized protein</fullName>
    </submittedName>
</protein>
<evidence type="ECO:0000313" key="2">
    <source>
        <dbReference type="WBParaSite" id="PgR003_g130_t01"/>
    </source>
</evidence>
<evidence type="ECO:0000313" key="1">
    <source>
        <dbReference type="Proteomes" id="UP000887569"/>
    </source>
</evidence>
<dbReference type="WBParaSite" id="PgR003_g130_t01">
    <property type="protein sequence ID" value="PgR003_g130_t01"/>
    <property type="gene ID" value="PgR003_g130"/>
</dbReference>
<keyword evidence="1" id="KW-1185">Reference proteome</keyword>
<reference evidence="2" key="1">
    <citation type="submission" date="2022-11" db="UniProtKB">
        <authorList>
            <consortium name="WormBaseParasite"/>
        </authorList>
    </citation>
    <scope>IDENTIFICATION</scope>
</reference>
<sequence>MYALGSKRAGEAFMVTRSYSVCLTSKLRIADVCDGFEWDEIEGSMKVIKESGYVTVTGLSALQAQRKQPIEVFSSLWHHVETHM</sequence>
<name>A0A915AB43_PARUN</name>
<organism evidence="1 2">
    <name type="scientific">Parascaris univalens</name>
    <name type="common">Nematode worm</name>
    <dbReference type="NCBI Taxonomy" id="6257"/>
    <lineage>
        <taxon>Eukaryota</taxon>
        <taxon>Metazoa</taxon>
        <taxon>Ecdysozoa</taxon>
        <taxon>Nematoda</taxon>
        <taxon>Chromadorea</taxon>
        <taxon>Rhabditida</taxon>
        <taxon>Spirurina</taxon>
        <taxon>Ascaridomorpha</taxon>
        <taxon>Ascaridoidea</taxon>
        <taxon>Ascarididae</taxon>
        <taxon>Parascaris</taxon>
    </lineage>
</organism>
<dbReference type="Proteomes" id="UP000887569">
    <property type="component" value="Unplaced"/>
</dbReference>
<accession>A0A915AB43</accession>
<proteinExistence type="predicted"/>
<dbReference type="AlphaFoldDB" id="A0A915AB43"/>